<dbReference type="CDD" id="cd00086">
    <property type="entry name" value="homeodomain"/>
    <property type="match status" value="1"/>
</dbReference>
<evidence type="ECO:0000256" key="6">
    <source>
        <dbReference type="ARBA" id="ARBA00038425"/>
    </source>
</evidence>
<dbReference type="SMART" id="SM00389">
    <property type="entry name" value="HOX"/>
    <property type="match status" value="1"/>
</dbReference>
<dbReference type="GO" id="GO:0000981">
    <property type="term" value="F:DNA-binding transcription factor activity, RNA polymerase II-specific"/>
    <property type="evidence" value="ECO:0007669"/>
    <property type="project" value="InterPro"/>
</dbReference>
<proteinExistence type="inferred from homology"/>
<organism evidence="10 11">
    <name type="scientific">Argiope bruennichi</name>
    <name type="common">Wasp spider</name>
    <name type="synonym">Aranea bruennichi</name>
    <dbReference type="NCBI Taxonomy" id="94029"/>
    <lineage>
        <taxon>Eukaryota</taxon>
        <taxon>Metazoa</taxon>
        <taxon>Ecdysozoa</taxon>
        <taxon>Arthropoda</taxon>
        <taxon>Chelicerata</taxon>
        <taxon>Arachnida</taxon>
        <taxon>Araneae</taxon>
        <taxon>Araneomorphae</taxon>
        <taxon>Entelegynae</taxon>
        <taxon>Araneoidea</taxon>
        <taxon>Araneidae</taxon>
        <taxon>Argiope</taxon>
    </lineage>
</organism>
<protein>
    <submittedName>
        <fullName evidence="10">Homeobox protein MSH-C like protein</fullName>
    </submittedName>
</protein>
<reference evidence="10" key="1">
    <citation type="journal article" date="2020" name="bioRxiv">
        <title>Chromosome-level reference genome of the European wasp spider Argiope bruennichi: a resource for studies on range expansion and evolutionary adaptation.</title>
        <authorList>
            <person name="Sheffer M.M."/>
            <person name="Hoppe A."/>
            <person name="Krehenwinkel H."/>
            <person name="Uhl G."/>
            <person name="Kuss A.W."/>
            <person name="Jensen L."/>
            <person name="Jensen C."/>
            <person name="Gillespie R.G."/>
            <person name="Hoff K.J."/>
            <person name="Prost S."/>
        </authorList>
    </citation>
    <scope>NUCLEOTIDE SEQUENCE</scope>
</reference>
<keyword evidence="11" id="KW-1185">Reference proteome</keyword>
<comment type="similarity">
    <text evidence="6">Belongs to the Msh homeobox family.</text>
</comment>
<evidence type="ECO:0000256" key="4">
    <source>
        <dbReference type="ARBA" id="ARBA00023155"/>
    </source>
</evidence>
<dbReference type="PANTHER" id="PTHR24338:SF0">
    <property type="entry name" value="MUSCLE SEGMENTATION HOMEOBOX"/>
    <property type="match status" value="1"/>
</dbReference>
<evidence type="ECO:0000256" key="2">
    <source>
        <dbReference type="ARBA" id="ARBA00022473"/>
    </source>
</evidence>
<keyword evidence="3 7" id="KW-0238">DNA-binding</keyword>
<comment type="subcellular location">
    <subcellularLocation>
        <location evidence="1 7 8">Nucleus</location>
    </subcellularLocation>
</comment>
<feature type="DNA-binding region" description="Homeobox" evidence="7">
    <location>
        <begin position="154"/>
        <end position="213"/>
    </location>
</feature>
<evidence type="ECO:0000256" key="1">
    <source>
        <dbReference type="ARBA" id="ARBA00004123"/>
    </source>
</evidence>
<dbReference type="InterPro" id="IPR009057">
    <property type="entry name" value="Homeodomain-like_sf"/>
</dbReference>
<dbReference type="GO" id="GO:0048598">
    <property type="term" value="P:embryonic morphogenesis"/>
    <property type="evidence" value="ECO:0007669"/>
    <property type="project" value="TreeGrafter"/>
</dbReference>
<dbReference type="InterPro" id="IPR001356">
    <property type="entry name" value="HD"/>
</dbReference>
<evidence type="ECO:0000256" key="3">
    <source>
        <dbReference type="ARBA" id="ARBA00023125"/>
    </source>
</evidence>
<reference evidence="10" key="2">
    <citation type="submission" date="2020-06" db="EMBL/GenBank/DDBJ databases">
        <authorList>
            <person name="Sheffer M."/>
        </authorList>
    </citation>
    <scope>NUCLEOTIDE SEQUENCE</scope>
</reference>
<dbReference type="GO" id="GO:0005634">
    <property type="term" value="C:nucleus"/>
    <property type="evidence" value="ECO:0007669"/>
    <property type="project" value="UniProtKB-SubCell"/>
</dbReference>
<dbReference type="Pfam" id="PF00046">
    <property type="entry name" value="Homeodomain"/>
    <property type="match status" value="1"/>
</dbReference>
<dbReference type="InterPro" id="IPR020479">
    <property type="entry name" value="HD_metazoa"/>
</dbReference>
<comment type="caution">
    <text evidence="10">The sequence shown here is derived from an EMBL/GenBank/DDBJ whole genome shotgun (WGS) entry which is preliminary data.</text>
</comment>
<keyword evidence="2" id="KW-0217">Developmental protein</keyword>
<dbReference type="AlphaFoldDB" id="A0A8T0E6Y1"/>
<dbReference type="Gene3D" id="1.10.10.60">
    <property type="entry name" value="Homeodomain-like"/>
    <property type="match status" value="1"/>
</dbReference>
<feature type="domain" description="Homeobox" evidence="9">
    <location>
        <begin position="152"/>
        <end position="212"/>
    </location>
</feature>
<evidence type="ECO:0000313" key="10">
    <source>
        <dbReference type="EMBL" id="KAF8767543.1"/>
    </source>
</evidence>
<dbReference type="Proteomes" id="UP000807504">
    <property type="component" value="Unassembled WGS sequence"/>
</dbReference>
<evidence type="ECO:0000313" key="11">
    <source>
        <dbReference type="Proteomes" id="UP000807504"/>
    </source>
</evidence>
<evidence type="ECO:0000259" key="9">
    <source>
        <dbReference type="PROSITE" id="PS50071"/>
    </source>
</evidence>
<evidence type="ECO:0000256" key="7">
    <source>
        <dbReference type="PROSITE-ProRule" id="PRU00108"/>
    </source>
</evidence>
<dbReference type="InterPro" id="IPR050674">
    <property type="entry name" value="Msh_Homeobox_Regulators"/>
</dbReference>
<sequence>MPNTKTESSVHKLSSPTLQPEIQFLHNVSYCGSRTSVHNKPHLSPSTQIGIHQIGKKDEKSLLEGSLIDRRFQGNVRQLNRYLPEDFKVGASFYPYQLNTAQLNNLVYLCETSQSLPHGFIPVLPYGVGGRILKERSAESPSFQKVTLRHHKKNRKPRTPFTAEQLMKLENKFRSKQYLSIAERAELSSFLKLSETQVKIWFQNRRAKDKRLREAELERLQLANRMVLGCTSAPKLIYHNPFVCPSNTFPLGMGVK</sequence>
<evidence type="ECO:0000256" key="5">
    <source>
        <dbReference type="ARBA" id="ARBA00023242"/>
    </source>
</evidence>
<dbReference type="InterPro" id="IPR017970">
    <property type="entry name" value="Homeobox_CS"/>
</dbReference>
<dbReference type="PROSITE" id="PS00027">
    <property type="entry name" value="HOMEOBOX_1"/>
    <property type="match status" value="1"/>
</dbReference>
<dbReference type="PRINTS" id="PR00024">
    <property type="entry name" value="HOMEOBOX"/>
</dbReference>
<keyword evidence="5 7" id="KW-0539">Nucleus</keyword>
<dbReference type="SUPFAM" id="SSF46689">
    <property type="entry name" value="Homeodomain-like"/>
    <property type="match status" value="1"/>
</dbReference>
<dbReference type="GO" id="GO:0000977">
    <property type="term" value="F:RNA polymerase II transcription regulatory region sequence-specific DNA binding"/>
    <property type="evidence" value="ECO:0007669"/>
    <property type="project" value="TreeGrafter"/>
</dbReference>
<name>A0A8T0E6Y1_ARGBR</name>
<dbReference type="EMBL" id="JABXBU010002230">
    <property type="protein sequence ID" value="KAF8767543.1"/>
    <property type="molecule type" value="Genomic_DNA"/>
</dbReference>
<evidence type="ECO:0000256" key="8">
    <source>
        <dbReference type="RuleBase" id="RU000682"/>
    </source>
</evidence>
<dbReference type="PANTHER" id="PTHR24338">
    <property type="entry name" value="HOMEOBOX PROTEIN MSX"/>
    <property type="match status" value="1"/>
</dbReference>
<keyword evidence="4 7" id="KW-0371">Homeobox</keyword>
<accession>A0A8T0E6Y1</accession>
<dbReference type="PROSITE" id="PS50071">
    <property type="entry name" value="HOMEOBOX_2"/>
    <property type="match status" value="1"/>
</dbReference>
<gene>
    <name evidence="10" type="ORF">HNY73_020484</name>
</gene>